<keyword evidence="3" id="KW-0233">DNA recombination</keyword>
<evidence type="ECO:0000256" key="2">
    <source>
        <dbReference type="ARBA" id="ARBA00023125"/>
    </source>
</evidence>
<comment type="caution">
    <text evidence="5">The sequence shown here is derived from an EMBL/GenBank/DDBJ whole genome shotgun (WGS) entry which is preliminary data.</text>
</comment>
<dbReference type="PANTHER" id="PTHR30349">
    <property type="entry name" value="PHAGE INTEGRASE-RELATED"/>
    <property type="match status" value="1"/>
</dbReference>
<evidence type="ECO:0000313" key="6">
    <source>
        <dbReference type="Proteomes" id="UP000481043"/>
    </source>
</evidence>
<dbReference type="GO" id="GO:0015074">
    <property type="term" value="P:DNA integration"/>
    <property type="evidence" value="ECO:0007669"/>
    <property type="project" value="InterPro"/>
</dbReference>
<dbReference type="InterPro" id="IPR013762">
    <property type="entry name" value="Integrase-like_cat_sf"/>
</dbReference>
<dbReference type="PANTHER" id="PTHR30349:SF41">
    <property type="entry name" value="INTEGRASE_RECOMBINASE PROTEIN MJ0367-RELATED"/>
    <property type="match status" value="1"/>
</dbReference>
<dbReference type="AlphaFoldDB" id="A0A6M0QCV0"/>
<dbReference type="Gene3D" id="1.10.443.10">
    <property type="entry name" value="Intergrase catalytic core"/>
    <property type="match status" value="1"/>
</dbReference>
<name>A0A6M0QCV0_9BACI</name>
<protein>
    <submittedName>
        <fullName evidence="5">Site-specific integrase</fullName>
    </submittedName>
</protein>
<proteinExistence type="inferred from homology"/>
<comment type="similarity">
    <text evidence="1">Belongs to the 'phage' integrase family.</text>
</comment>
<dbReference type="Proteomes" id="UP000481043">
    <property type="component" value="Unassembled WGS sequence"/>
</dbReference>
<dbReference type="GO" id="GO:0003677">
    <property type="term" value="F:DNA binding"/>
    <property type="evidence" value="ECO:0007669"/>
    <property type="project" value="UniProtKB-KW"/>
</dbReference>
<gene>
    <name evidence="5" type="ORF">G4D63_20400</name>
</gene>
<dbReference type="InterPro" id="IPR002104">
    <property type="entry name" value="Integrase_catalytic"/>
</dbReference>
<dbReference type="RefSeq" id="WP_163181931.1">
    <property type="nucleotide sequence ID" value="NZ_JAAIWM010000013.1"/>
</dbReference>
<keyword evidence="2" id="KW-0238">DNA-binding</keyword>
<organism evidence="5 6">
    <name type="scientific">Bacillus mesophilus</name>
    <dbReference type="NCBI Taxonomy" id="1808955"/>
    <lineage>
        <taxon>Bacteria</taxon>
        <taxon>Bacillati</taxon>
        <taxon>Bacillota</taxon>
        <taxon>Bacilli</taxon>
        <taxon>Bacillales</taxon>
        <taxon>Bacillaceae</taxon>
        <taxon>Bacillus</taxon>
    </lineage>
</organism>
<evidence type="ECO:0000313" key="5">
    <source>
        <dbReference type="EMBL" id="NEY74067.1"/>
    </source>
</evidence>
<dbReference type="InterPro" id="IPR011010">
    <property type="entry name" value="DNA_brk_join_enz"/>
</dbReference>
<evidence type="ECO:0000256" key="1">
    <source>
        <dbReference type="ARBA" id="ARBA00008857"/>
    </source>
</evidence>
<sequence length="168" mass="19823">MTISITKTYSNDKNNTKNYKLVLPKTIKSKRKIVVDDVVINLLKKHKKEQEKLITKFGDSYRDRGYIFANFNRYPGYPILTKLVRTRMARILKHLEIQSKKYNPHSLRHTHTSLLAEAGVDIEEIMERLGHSDEKTTRTIYLHVTSEMKRKASDLFSSLMRKQREKKD</sequence>
<dbReference type="PROSITE" id="PS51898">
    <property type="entry name" value="TYR_RECOMBINASE"/>
    <property type="match status" value="1"/>
</dbReference>
<reference evidence="5 6" key="1">
    <citation type="submission" date="2020-02" db="EMBL/GenBank/DDBJ databases">
        <title>Bacillus aquiflavi sp. nov., isolated from yellow water of strong flavor Chinese baijiu in Yibin region of China.</title>
        <authorList>
            <person name="Xie J."/>
        </authorList>
    </citation>
    <scope>NUCLEOTIDE SEQUENCE [LARGE SCALE GENOMIC DNA]</scope>
    <source>
        <strain evidence="5 6">SA4</strain>
    </source>
</reference>
<keyword evidence="6" id="KW-1185">Reference proteome</keyword>
<dbReference type="SUPFAM" id="SSF56349">
    <property type="entry name" value="DNA breaking-rejoining enzymes"/>
    <property type="match status" value="1"/>
</dbReference>
<feature type="domain" description="Tyr recombinase" evidence="4">
    <location>
        <begin position="1"/>
        <end position="154"/>
    </location>
</feature>
<dbReference type="CDD" id="cd01189">
    <property type="entry name" value="INT_ICEBs1_C_like"/>
    <property type="match status" value="1"/>
</dbReference>
<dbReference type="GO" id="GO:0006310">
    <property type="term" value="P:DNA recombination"/>
    <property type="evidence" value="ECO:0007669"/>
    <property type="project" value="UniProtKB-KW"/>
</dbReference>
<dbReference type="InterPro" id="IPR050090">
    <property type="entry name" value="Tyrosine_recombinase_XerCD"/>
</dbReference>
<evidence type="ECO:0000256" key="3">
    <source>
        <dbReference type="ARBA" id="ARBA00023172"/>
    </source>
</evidence>
<accession>A0A6M0QCV0</accession>
<dbReference type="Pfam" id="PF00589">
    <property type="entry name" value="Phage_integrase"/>
    <property type="match status" value="1"/>
</dbReference>
<evidence type="ECO:0000259" key="4">
    <source>
        <dbReference type="PROSITE" id="PS51898"/>
    </source>
</evidence>
<dbReference type="EMBL" id="JAAIWM010000013">
    <property type="protein sequence ID" value="NEY74067.1"/>
    <property type="molecule type" value="Genomic_DNA"/>
</dbReference>